<proteinExistence type="predicted"/>
<reference evidence="1 2" key="1">
    <citation type="submission" date="2019-03" db="EMBL/GenBank/DDBJ databases">
        <title>Genomic Encyclopedia of Type Strains, Phase IV (KMG-IV): sequencing the most valuable type-strain genomes for metagenomic binning, comparative biology and taxonomic classification.</title>
        <authorList>
            <person name="Goeker M."/>
        </authorList>
    </citation>
    <scope>NUCLEOTIDE SEQUENCE [LARGE SCALE GENOMIC DNA]</scope>
    <source>
        <strain evidence="1 2">DSM 23917</strain>
    </source>
</reference>
<sequence>MTKKTQSLKIGISCPQEVGFQPRTGEGDTYLWLYTRRKKKRGFSLRTEFPCTERQSGICTLCVAARREKSARCCNCFAEPLQIGLHHHCKRLAESLQRLCSFTATSLQRNCNECAAEQIEKVMKHHPCRHSMYLAAQAL</sequence>
<name>A0A4R2LI83_9BACE</name>
<dbReference type="Proteomes" id="UP000295600">
    <property type="component" value="Unassembled WGS sequence"/>
</dbReference>
<organism evidence="1 2">
    <name type="scientific">Prevotella heparinolytica</name>
    <dbReference type="NCBI Taxonomy" id="28113"/>
    <lineage>
        <taxon>Bacteria</taxon>
        <taxon>Pseudomonadati</taxon>
        <taxon>Bacteroidota</taxon>
        <taxon>Bacteroidia</taxon>
        <taxon>Bacteroidales</taxon>
        <taxon>Bacteroidaceae</taxon>
        <taxon>Bacteroides</taxon>
    </lineage>
</organism>
<gene>
    <name evidence="1" type="ORF">EV202_11713</name>
</gene>
<dbReference type="AlphaFoldDB" id="A0A4R2LI83"/>
<evidence type="ECO:0000313" key="2">
    <source>
        <dbReference type="Proteomes" id="UP000295600"/>
    </source>
</evidence>
<evidence type="ECO:0000313" key="1">
    <source>
        <dbReference type="EMBL" id="TCO90285.1"/>
    </source>
</evidence>
<comment type="caution">
    <text evidence="1">The sequence shown here is derived from an EMBL/GenBank/DDBJ whole genome shotgun (WGS) entry which is preliminary data.</text>
</comment>
<protein>
    <submittedName>
        <fullName evidence="1">Uncharacterized protein</fullName>
    </submittedName>
</protein>
<accession>A0A4R2LI83</accession>
<dbReference type="EMBL" id="SLXB01000017">
    <property type="protein sequence ID" value="TCO90285.1"/>
    <property type="molecule type" value="Genomic_DNA"/>
</dbReference>